<evidence type="ECO:0000313" key="5">
    <source>
        <dbReference type="EMBL" id="KAB7707400.1"/>
    </source>
</evidence>
<accession>A0A6I1FRY2</accession>
<dbReference type="PANTHER" id="PTHR46401">
    <property type="entry name" value="GLYCOSYLTRANSFERASE WBBK-RELATED"/>
    <property type="match status" value="1"/>
</dbReference>
<dbReference type="RefSeq" id="WP_152150364.1">
    <property type="nucleotide sequence ID" value="NZ_WEIO01000003.1"/>
</dbReference>
<dbReference type="AlphaFoldDB" id="A0A6I1FRY2"/>
<dbReference type="InterPro" id="IPR028098">
    <property type="entry name" value="Glyco_trans_4-like_N"/>
</dbReference>
<evidence type="ECO:0000259" key="4">
    <source>
        <dbReference type="Pfam" id="PF13439"/>
    </source>
</evidence>
<proteinExistence type="inferred from homology"/>
<organism evidence="5 6">
    <name type="scientific">Bacillus aerolatus</name>
    <dbReference type="NCBI Taxonomy" id="2653354"/>
    <lineage>
        <taxon>Bacteria</taxon>
        <taxon>Bacillati</taxon>
        <taxon>Bacillota</taxon>
        <taxon>Bacilli</taxon>
        <taxon>Bacillales</taxon>
        <taxon>Bacillaceae</taxon>
        <taxon>Bacillus</taxon>
    </lineage>
</organism>
<evidence type="ECO:0000256" key="2">
    <source>
        <dbReference type="ARBA" id="ARBA00022679"/>
    </source>
</evidence>
<dbReference type="GO" id="GO:0016757">
    <property type="term" value="F:glycosyltransferase activity"/>
    <property type="evidence" value="ECO:0007669"/>
    <property type="project" value="InterPro"/>
</dbReference>
<gene>
    <name evidence="5" type="ORF">F9802_06515</name>
</gene>
<feature type="domain" description="Glycosyltransferase subfamily 4-like N-terminal" evidence="4">
    <location>
        <begin position="22"/>
        <end position="168"/>
    </location>
</feature>
<dbReference type="Pfam" id="PF13439">
    <property type="entry name" value="Glyco_transf_4"/>
    <property type="match status" value="1"/>
</dbReference>
<dbReference type="Gene3D" id="3.40.50.2000">
    <property type="entry name" value="Glycogen Phosphorylase B"/>
    <property type="match status" value="2"/>
</dbReference>
<sequence>MKICHLTSVHSYTDTRIFIKECRSLAESGYEVHFVVPGASDSIIEDVQVHGVIKETGNRLKRMTKTVNKVFQKGLEVDADIYHFHDPELIPVGLKLKKAGKKVIYDVHEDVPRQILTKEWLPIYVRRLVSKLFEQFENRAARKFDAILAATPHIRDRFLRLRCKAQDINNYPLLEELKIKSSAWAGKENAICYVGGITIVRGISEMVKALSLTDNIHMLLGGRFAVSAERELVTRLNGWTKVKELGYLSRDEVKEVYQKSKVGLVVLHPTLNYVDALPVKMFEYMAAGIPVIASDFPLWKGIIEKNECGICVDPLKPEQIAFAVQWLIDHPKEAERMGKNGRKAIEAEYNWENESKKLIAAYKSLSDKKDIKGVHYENSNARSI</sequence>
<dbReference type="PANTHER" id="PTHR46401:SF2">
    <property type="entry name" value="GLYCOSYLTRANSFERASE WBBK-RELATED"/>
    <property type="match status" value="1"/>
</dbReference>
<keyword evidence="6" id="KW-1185">Reference proteome</keyword>
<comment type="caution">
    <text evidence="5">The sequence shown here is derived from an EMBL/GenBank/DDBJ whole genome shotgun (WGS) entry which is preliminary data.</text>
</comment>
<evidence type="ECO:0000313" key="6">
    <source>
        <dbReference type="Proteomes" id="UP000429595"/>
    </source>
</evidence>
<comment type="similarity">
    <text evidence="1">Belongs to the glycosyltransferase group 1 family. Glycosyltransferase 4 subfamily.</text>
</comment>
<dbReference type="InterPro" id="IPR001296">
    <property type="entry name" value="Glyco_trans_1"/>
</dbReference>
<dbReference type="EMBL" id="WEIO01000003">
    <property type="protein sequence ID" value="KAB7707400.1"/>
    <property type="molecule type" value="Genomic_DNA"/>
</dbReference>
<dbReference type="Pfam" id="PF00534">
    <property type="entry name" value="Glycos_transf_1"/>
    <property type="match status" value="1"/>
</dbReference>
<keyword evidence="2 5" id="KW-0808">Transferase</keyword>
<feature type="domain" description="Glycosyl transferase family 1" evidence="3">
    <location>
        <begin position="178"/>
        <end position="343"/>
    </location>
</feature>
<dbReference type="GO" id="GO:0009103">
    <property type="term" value="P:lipopolysaccharide biosynthetic process"/>
    <property type="evidence" value="ECO:0007669"/>
    <property type="project" value="TreeGrafter"/>
</dbReference>
<dbReference type="CDD" id="cd03794">
    <property type="entry name" value="GT4_WbuB-like"/>
    <property type="match status" value="1"/>
</dbReference>
<protein>
    <submittedName>
        <fullName evidence="5">Glycosyltransferase</fullName>
    </submittedName>
</protein>
<name>A0A6I1FRY2_9BACI</name>
<dbReference type="Proteomes" id="UP000429595">
    <property type="component" value="Unassembled WGS sequence"/>
</dbReference>
<evidence type="ECO:0000256" key="1">
    <source>
        <dbReference type="ARBA" id="ARBA00009481"/>
    </source>
</evidence>
<reference evidence="5 6" key="1">
    <citation type="submission" date="2019-10" db="EMBL/GenBank/DDBJ databases">
        <title>Bacillus aerolatum sp. nov., isolated from bioaerosol of sport playgrounds.</title>
        <authorList>
            <person name="Chen P."/>
            <person name="Zhang G."/>
        </authorList>
    </citation>
    <scope>NUCLEOTIDE SEQUENCE [LARGE SCALE GENOMIC DNA]</scope>
    <source>
        <strain evidence="5 6">CX253</strain>
    </source>
</reference>
<dbReference type="SUPFAM" id="SSF53756">
    <property type="entry name" value="UDP-Glycosyltransferase/glycogen phosphorylase"/>
    <property type="match status" value="1"/>
</dbReference>
<evidence type="ECO:0000259" key="3">
    <source>
        <dbReference type="Pfam" id="PF00534"/>
    </source>
</evidence>